<accession>A0A2W4Y445</accession>
<dbReference type="Proteomes" id="UP000249081">
    <property type="component" value="Unassembled WGS sequence"/>
</dbReference>
<protein>
    <submittedName>
        <fullName evidence="1">Uncharacterized protein</fullName>
    </submittedName>
</protein>
<evidence type="ECO:0000313" key="1">
    <source>
        <dbReference type="EMBL" id="PZO41775.1"/>
    </source>
</evidence>
<reference evidence="2" key="1">
    <citation type="submission" date="2018-04" db="EMBL/GenBank/DDBJ databases">
        <authorList>
            <person name="Cornet L."/>
        </authorList>
    </citation>
    <scope>NUCLEOTIDE SEQUENCE [LARGE SCALE GENOMIC DNA]</scope>
</reference>
<sequence>MLTNHQLLQELRQKQQQLQRFRSTADKPLQAMLDQHDWGLVSGAGHGGLPLLTLRFNHRIALDDPFLLALAEASEHTWGPIDFALFSGETQDPVRVLSRTLLDQRWRWRRSSR</sequence>
<dbReference type="EMBL" id="QBMN01000060">
    <property type="protein sequence ID" value="PZO41775.1"/>
    <property type="molecule type" value="Genomic_DNA"/>
</dbReference>
<name>A0A2W4Y445_9CYAN</name>
<proteinExistence type="predicted"/>
<comment type="caution">
    <text evidence="1">The sequence shown here is derived from an EMBL/GenBank/DDBJ whole genome shotgun (WGS) entry which is preliminary data.</text>
</comment>
<evidence type="ECO:0000313" key="2">
    <source>
        <dbReference type="Proteomes" id="UP000249081"/>
    </source>
</evidence>
<reference evidence="1 2" key="2">
    <citation type="submission" date="2018-06" db="EMBL/GenBank/DDBJ databases">
        <title>Metagenomic assembly of (sub)arctic Cyanobacteria and their associated microbiome from non-axenic cultures.</title>
        <authorList>
            <person name="Baurain D."/>
        </authorList>
    </citation>
    <scope>NUCLEOTIDE SEQUENCE [LARGE SCALE GENOMIC DNA]</scope>
    <source>
        <strain evidence="1">ULC041bin1</strain>
    </source>
</reference>
<organism evidence="1 2">
    <name type="scientific">Shackletoniella antarctica</name>
    <dbReference type="NCBI Taxonomy" id="268115"/>
    <lineage>
        <taxon>Bacteria</taxon>
        <taxon>Bacillati</taxon>
        <taxon>Cyanobacteriota</taxon>
        <taxon>Cyanophyceae</taxon>
        <taxon>Oculatellales</taxon>
        <taxon>Oculatellaceae</taxon>
        <taxon>Shackletoniella</taxon>
    </lineage>
</organism>
<dbReference type="AlphaFoldDB" id="A0A2W4Y445"/>
<gene>
    <name evidence="1" type="ORF">DCF17_10260</name>
</gene>